<dbReference type="Pfam" id="PF13460">
    <property type="entry name" value="NAD_binding_10"/>
    <property type="match status" value="1"/>
</dbReference>
<dbReference type="InterPro" id="IPR016040">
    <property type="entry name" value="NAD(P)-bd_dom"/>
</dbReference>
<evidence type="ECO:0000313" key="2">
    <source>
        <dbReference type="EMBL" id="QHM72386.1"/>
    </source>
</evidence>
<dbReference type="CDD" id="cd05243">
    <property type="entry name" value="SDR_a5"/>
    <property type="match status" value="1"/>
</dbReference>
<keyword evidence="3" id="KW-1185">Reference proteome</keyword>
<dbReference type="InterPro" id="IPR036291">
    <property type="entry name" value="NAD(P)-bd_dom_sf"/>
</dbReference>
<organism evidence="2 3">
    <name type="scientific">Mixta intestinalis</name>
    <dbReference type="NCBI Taxonomy" id="1615494"/>
    <lineage>
        <taxon>Bacteria</taxon>
        <taxon>Pseudomonadati</taxon>
        <taxon>Pseudomonadota</taxon>
        <taxon>Gammaproteobacteria</taxon>
        <taxon>Enterobacterales</taxon>
        <taxon>Erwiniaceae</taxon>
        <taxon>Mixta</taxon>
    </lineage>
</organism>
<evidence type="ECO:0000259" key="1">
    <source>
        <dbReference type="Pfam" id="PF13460"/>
    </source>
</evidence>
<name>A0A6P1Q0B7_9GAMM</name>
<protein>
    <submittedName>
        <fullName evidence="2">Putative sugar epimerase YhfK</fullName>
        <ecNumber evidence="2">4.-.-.-</ecNumber>
    </submittedName>
</protein>
<dbReference type="EMBL" id="CP028271">
    <property type="protein sequence ID" value="QHM72386.1"/>
    <property type="molecule type" value="Genomic_DNA"/>
</dbReference>
<dbReference type="EC" id="4.-.-.-" evidence="2"/>
<dbReference type="AlphaFoldDB" id="A0A6P1Q0B7"/>
<dbReference type="PANTHER" id="PTHR15020">
    <property type="entry name" value="FLAVIN REDUCTASE-RELATED"/>
    <property type="match status" value="1"/>
</dbReference>
<dbReference type="KEGG" id="mint:C7M51_02697"/>
<gene>
    <name evidence="2" type="primary">yhfK</name>
    <name evidence="2" type="ORF">C7M51_02697</name>
</gene>
<reference evidence="2 3" key="1">
    <citation type="submission" date="2018-03" db="EMBL/GenBank/DDBJ databases">
        <title>Pantoea intestinalis SRCM103226 isolated form the mealworm.</title>
        <authorList>
            <person name="Jeong D.-Y."/>
            <person name="Kim J.W."/>
        </authorList>
    </citation>
    <scope>NUCLEOTIDE SEQUENCE [LARGE SCALE GENOMIC DNA]</scope>
    <source>
        <strain evidence="2 3">SRCM103226</strain>
    </source>
</reference>
<dbReference type="GO" id="GO:0016829">
    <property type="term" value="F:lyase activity"/>
    <property type="evidence" value="ECO:0007669"/>
    <property type="project" value="UniProtKB-KW"/>
</dbReference>
<dbReference type="PANTHER" id="PTHR15020:SF50">
    <property type="entry name" value="UPF0659 PROTEIN YMR090W"/>
    <property type="match status" value="1"/>
</dbReference>
<evidence type="ECO:0000313" key="3">
    <source>
        <dbReference type="Proteomes" id="UP000464053"/>
    </source>
</evidence>
<dbReference type="RefSeq" id="WP_160622265.1">
    <property type="nucleotide sequence ID" value="NZ_CP028271.1"/>
</dbReference>
<dbReference type="SUPFAM" id="SSF51735">
    <property type="entry name" value="NAD(P)-binding Rossmann-fold domains"/>
    <property type="match status" value="1"/>
</dbReference>
<proteinExistence type="predicted"/>
<sequence>MKPWLIFGAGGTGTGRCVLDLALAAGRPVVAVVRNPSAAAQLDALGVAVVEGDARDAQAVALACTKVGHAATVISTLGGAQEFEAHRVIIDTAAAQGLERMIMVSSLGCGDSWRWLSARAKAAFGQSVREKTLAEAWLQTSPLDYAILRPGGLLNGEATGMAQLFQGEEVHGFVHRRDVAAMIARLDAADSLNNQVYSLVQPGLAPETA</sequence>
<feature type="domain" description="NAD(P)-binding" evidence="1">
    <location>
        <begin position="13"/>
        <end position="185"/>
    </location>
</feature>
<keyword evidence="2" id="KW-0456">Lyase</keyword>
<dbReference type="Gene3D" id="3.40.50.720">
    <property type="entry name" value="NAD(P)-binding Rossmann-like Domain"/>
    <property type="match status" value="1"/>
</dbReference>
<dbReference type="OrthoDB" id="9803892at2"/>
<accession>A0A6P1Q0B7</accession>
<dbReference type="Proteomes" id="UP000464053">
    <property type="component" value="Chromosome"/>
</dbReference>